<comment type="similarity">
    <text evidence="2">Belongs to the WD repeat SEC31 family.</text>
</comment>
<dbReference type="InterPro" id="IPR001680">
    <property type="entry name" value="WD40_rpt"/>
</dbReference>
<dbReference type="PROSITE" id="PS50082">
    <property type="entry name" value="WD_REPEATS_2"/>
    <property type="match status" value="1"/>
</dbReference>
<dbReference type="Proteomes" id="UP001497457">
    <property type="component" value="Chromosome 1b"/>
</dbReference>
<dbReference type="InterPro" id="IPR040251">
    <property type="entry name" value="SEC31-like"/>
</dbReference>
<evidence type="ECO:0000256" key="7">
    <source>
        <dbReference type="ARBA" id="ARBA00022892"/>
    </source>
</evidence>
<proteinExistence type="inferred from homology"/>
<keyword evidence="6" id="KW-0256">Endoplasmic reticulum</keyword>
<dbReference type="SMART" id="SM00320">
    <property type="entry name" value="WD40"/>
    <property type="match status" value="6"/>
</dbReference>
<evidence type="ECO:0000256" key="6">
    <source>
        <dbReference type="ARBA" id="ARBA00022824"/>
    </source>
</evidence>
<keyword evidence="7" id="KW-0931">ER-Golgi transport</keyword>
<evidence type="ECO:0000256" key="1">
    <source>
        <dbReference type="ARBA" id="ARBA00004240"/>
    </source>
</evidence>
<evidence type="ECO:0000256" key="8">
    <source>
        <dbReference type="ARBA" id="ARBA00022927"/>
    </source>
</evidence>
<evidence type="ECO:0000313" key="11">
    <source>
        <dbReference type="Proteomes" id="UP001497457"/>
    </source>
</evidence>
<dbReference type="SUPFAM" id="SSF50978">
    <property type="entry name" value="WD40 repeat-like"/>
    <property type="match status" value="1"/>
</dbReference>
<evidence type="ECO:0000256" key="4">
    <source>
        <dbReference type="ARBA" id="ARBA00022574"/>
    </source>
</evidence>
<keyword evidence="3" id="KW-0813">Transport</keyword>
<dbReference type="AlphaFoldDB" id="A0ABC8VFY8"/>
<evidence type="ECO:0000313" key="10">
    <source>
        <dbReference type="EMBL" id="CAL4890181.1"/>
    </source>
</evidence>
<organism evidence="10 11">
    <name type="scientific">Urochloa decumbens</name>
    <dbReference type="NCBI Taxonomy" id="240449"/>
    <lineage>
        <taxon>Eukaryota</taxon>
        <taxon>Viridiplantae</taxon>
        <taxon>Streptophyta</taxon>
        <taxon>Embryophyta</taxon>
        <taxon>Tracheophyta</taxon>
        <taxon>Spermatophyta</taxon>
        <taxon>Magnoliopsida</taxon>
        <taxon>Liliopsida</taxon>
        <taxon>Poales</taxon>
        <taxon>Poaceae</taxon>
        <taxon>PACMAD clade</taxon>
        <taxon>Panicoideae</taxon>
        <taxon>Panicodae</taxon>
        <taxon>Paniceae</taxon>
        <taxon>Melinidinae</taxon>
        <taxon>Urochloa</taxon>
    </lineage>
</organism>
<keyword evidence="5" id="KW-0677">Repeat</keyword>
<dbReference type="Pfam" id="PF00400">
    <property type="entry name" value="WD40"/>
    <property type="match status" value="1"/>
</dbReference>
<sequence length="401" mass="43744">MAQLASVSRRGSVLAFAPHHDFLAAGIVQGAAAGPGEVCILSGAGESGLELGFHHQFKEVTKLRSPAPVCRLSWSKAMWSFRMGLLAAGLANGQVAVWNPQLPDTPDDDGYFDRDFAVEINVEYLSEERPQRAGLLHAHGRSGNLAKDIAGEQSEDEWASDWEVIGSSGGEMVAKFSKHAGPVRGLSFGYRSNSLLASGGTHGRVLIWDLNDLSKDEVSTFEFTEGDSADISSLSWSRSDIIASAANTGTSIWDINVKPSLIRKLPWTTNASTVEWSPRNENQMVVAGHYYDLPSVQLWDMRQLGRPVKKFCEDAKGVVAVSWCPLNDFLLACTGSNKIVLLDIKKGEVVYEVPVPGTCSDIRWSKKSEDHFALSAGGRVRLYHIAPENEVTRHLKPEVVI</sequence>
<name>A0ABC8VFY8_9POAL</name>
<dbReference type="PANTHER" id="PTHR13923">
    <property type="entry name" value="SEC31-RELATED PROTEIN"/>
    <property type="match status" value="1"/>
</dbReference>
<dbReference type="GO" id="GO:0016192">
    <property type="term" value="P:vesicle-mediated transport"/>
    <property type="evidence" value="ECO:0007669"/>
    <property type="project" value="UniProtKB-KW"/>
</dbReference>
<accession>A0ABC8VFY8</accession>
<feature type="repeat" description="WD" evidence="9">
    <location>
        <begin position="176"/>
        <end position="218"/>
    </location>
</feature>
<reference evidence="11" key="1">
    <citation type="submission" date="2024-06" db="EMBL/GenBank/DDBJ databases">
        <authorList>
            <person name="Ryan C."/>
        </authorList>
    </citation>
    <scope>NUCLEOTIDE SEQUENCE [LARGE SCALE GENOMIC DNA]</scope>
</reference>
<evidence type="ECO:0000256" key="3">
    <source>
        <dbReference type="ARBA" id="ARBA00022448"/>
    </source>
</evidence>
<dbReference type="Gene3D" id="2.130.10.10">
    <property type="entry name" value="YVTN repeat-like/Quinoprotein amine dehydrogenase"/>
    <property type="match status" value="1"/>
</dbReference>
<evidence type="ECO:0000256" key="2">
    <source>
        <dbReference type="ARBA" id="ARBA00009358"/>
    </source>
</evidence>
<protein>
    <submittedName>
        <fullName evidence="10">Uncharacterized protein</fullName>
    </submittedName>
</protein>
<keyword evidence="4 9" id="KW-0853">WD repeat</keyword>
<keyword evidence="8" id="KW-0653">Protein transport</keyword>
<gene>
    <name evidence="10" type="ORF">URODEC1_LOCUS3113</name>
</gene>
<reference evidence="10 11" key="2">
    <citation type="submission" date="2024-10" db="EMBL/GenBank/DDBJ databases">
        <authorList>
            <person name="Ryan C."/>
        </authorList>
    </citation>
    <scope>NUCLEOTIDE SEQUENCE [LARGE SCALE GENOMIC DNA]</scope>
</reference>
<dbReference type="InterPro" id="IPR015943">
    <property type="entry name" value="WD40/YVTN_repeat-like_dom_sf"/>
</dbReference>
<comment type="subcellular location">
    <subcellularLocation>
        <location evidence="1">Endoplasmic reticulum</location>
    </subcellularLocation>
</comment>
<evidence type="ECO:0000256" key="5">
    <source>
        <dbReference type="ARBA" id="ARBA00022737"/>
    </source>
</evidence>
<dbReference type="InterPro" id="IPR036322">
    <property type="entry name" value="WD40_repeat_dom_sf"/>
</dbReference>
<keyword evidence="11" id="KW-1185">Reference proteome</keyword>
<dbReference type="PANTHER" id="PTHR13923:SF11">
    <property type="entry name" value="SECRETORY 31, ISOFORM D"/>
    <property type="match status" value="1"/>
</dbReference>
<dbReference type="EMBL" id="OZ075111">
    <property type="protein sequence ID" value="CAL4890181.1"/>
    <property type="molecule type" value="Genomic_DNA"/>
</dbReference>
<dbReference type="GO" id="GO:0005783">
    <property type="term" value="C:endoplasmic reticulum"/>
    <property type="evidence" value="ECO:0007669"/>
    <property type="project" value="UniProtKB-SubCell"/>
</dbReference>
<evidence type="ECO:0000256" key="9">
    <source>
        <dbReference type="PROSITE-ProRule" id="PRU00221"/>
    </source>
</evidence>
<dbReference type="GO" id="GO:0015031">
    <property type="term" value="P:protein transport"/>
    <property type="evidence" value="ECO:0007669"/>
    <property type="project" value="UniProtKB-KW"/>
</dbReference>